<dbReference type="GO" id="GO:0004674">
    <property type="term" value="F:protein serine/threonine kinase activity"/>
    <property type="evidence" value="ECO:0007669"/>
    <property type="project" value="TreeGrafter"/>
</dbReference>
<comment type="caution">
    <text evidence="2">The sequence shown here is derived from an EMBL/GenBank/DDBJ whole genome shotgun (WGS) entry which is preliminary data.</text>
</comment>
<protein>
    <recommendedName>
        <fullName evidence="1">Protein kinase domain-containing protein</fullName>
    </recommendedName>
</protein>
<feature type="domain" description="Protein kinase" evidence="1">
    <location>
        <begin position="1"/>
        <end position="170"/>
    </location>
</feature>
<name>A0A371E5Y1_MUCPR</name>
<dbReference type="STRING" id="157652.A0A371E5Y1"/>
<gene>
    <name evidence="2" type="ORF">CR513_60320</name>
</gene>
<dbReference type="SMART" id="SM00219">
    <property type="entry name" value="TyrKc"/>
    <property type="match status" value="1"/>
</dbReference>
<sequence length="170" mass="19006">MQLRGLHKINGMLTSLIFSSGTSFLTVLIVKSTMVRGNDEKETLASILETRFLREATHLPRLHHQNVVKFVIPFGLDIARGMEYVVHAQGIIHRDLKPENVLVDEASLTSKLPILAFLVSGTLQFENWPNPIGPIQVAVDVADANLRPIIPSQCPRVLRDLIQQCWALKP</sequence>
<keyword evidence="3" id="KW-1185">Reference proteome</keyword>
<dbReference type="InterPro" id="IPR020635">
    <property type="entry name" value="Tyr_kinase_cat_dom"/>
</dbReference>
<feature type="non-terminal residue" evidence="2">
    <location>
        <position position="1"/>
    </location>
</feature>
<dbReference type="InterPro" id="IPR001245">
    <property type="entry name" value="Ser-Thr/Tyr_kinase_cat_dom"/>
</dbReference>
<dbReference type="Proteomes" id="UP000257109">
    <property type="component" value="Unassembled WGS sequence"/>
</dbReference>
<dbReference type="Gene3D" id="1.10.510.10">
    <property type="entry name" value="Transferase(Phosphotransferase) domain 1"/>
    <property type="match status" value="1"/>
</dbReference>
<reference evidence="2" key="1">
    <citation type="submission" date="2018-05" db="EMBL/GenBank/DDBJ databases">
        <title>Draft genome of Mucuna pruriens seed.</title>
        <authorList>
            <person name="Nnadi N.E."/>
            <person name="Vos R."/>
            <person name="Hasami M.H."/>
            <person name="Devisetty U.K."/>
            <person name="Aguiy J.C."/>
        </authorList>
    </citation>
    <scope>NUCLEOTIDE SEQUENCE [LARGE SCALE GENOMIC DNA]</scope>
    <source>
        <strain evidence="2">JCA_2017</strain>
    </source>
</reference>
<dbReference type="InterPro" id="IPR000719">
    <property type="entry name" value="Prot_kinase_dom"/>
</dbReference>
<dbReference type="AlphaFoldDB" id="A0A371E5Y1"/>
<dbReference type="Pfam" id="PF07714">
    <property type="entry name" value="PK_Tyr_Ser-Thr"/>
    <property type="match status" value="1"/>
</dbReference>
<organism evidence="2 3">
    <name type="scientific">Mucuna pruriens</name>
    <name type="common">Velvet bean</name>
    <name type="synonym">Dolichos pruriens</name>
    <dbReference type="NCBI Taxonomy" id="157652"/>
    <lineage>
        <taxon>Eukaryota</taxon>
        <taxon>Viridiplantae</taxon>
        <taxon>Streptophyta</taxon>
        <taxon>Embryophyta</taxon>
        <taxon>Tracheophyta</taxon>
        <taxon>Spermatophyta</taxon>
        <taxon>Magnoliopsida</taxon>
        <taxon>eudicotyledons</taxon>
        <taxon>Gunneridae</taxon>
        <taxon>Pentapetalae</taxon>
        <taxon>rosids</taxon>
        <taxon>fabids</taxon>
        <taxon>Fabales</taxon>
        <taxon>Fabaceae</taxon>
        <taxon>Papilionoideae</taxon>
        <taxon>50 kb inversion clade</taxon>
        <taxon>NPAAA clade</taxon>
        <taxon>indigoferoid/millettioid clade</taxon>
        <taxon>Phaseoleae</taxon>
        <taxon>Mucuna</taxon>
    </lineage>
</organism>
<evidence type="ECO:0000259" key="1">
    <source>
        <dbReference type="PROSITE" id="PS50011"/>
    </source>
</evidence>
<evidence type="ECO:0000313" key="2">
    <source>
        <dbReference type="EMBL" id="RDX61449.1"/>
    </source>
</evidence>
<dbReference type="GO" id="GO:0004713">
    <property type="term" value="F:protein tyrosine kinase activity"/>
    <property type="evidence" value="ECO:0007669"/>
    <property type="project" value="InterPro"/>
</dbReference>
<dbReference type="SUPFAM" id="SSF56112">
    <property type="entry name" value="Protein kinase-like (PK-like)"/>
    <property type="match status" value="1"/>
</dbReference>
<dbReference type="EMBL" id="QJKJ01016140">
    <property type="protein sequence ID" value="RDX61449.1"/>
    <property type="molecule type" value="Genomic_DNA"/>
</dbReference>
<evidence type="ECO:0000313" key="3">
    <source>
        <dbReference type="Proteomes" id="UP000257109"/>
    </source>
</evidence>
<dbReference type="PROSITE" id="PS50011">
    <property type="entry name" value="PROTEIN_KINASE_DOM"/>
    <property type="match status" value="1"/>
</dbReference>
<dbReference type="PANTHER" id="PTHR44329">
    <property type="entry name" value="SERINE/THREONINE-PROTEIN KINASE TNNI3K-RELATED"/>
    <property type="match status" value="1"/>
</dbReference>
<dbReference type="PROSITE" id="PS00108">
    <property type="entry name" value="PROTEIN_KINASE_ST"/>
    <property type="match status" value="1"/>
</dbReference>
<dbReference type="InterPro" id="IPR051681">
    <property type="entry name" value="Ser/Thr_Kinases-Pseudokinases"/>
</dbReference>
<dbReference type="InterPro" id="IPR011009">
    <property type="entry name" value="Kinase-like_dom_sf"/>
</dbReference>
<dbReference type="InterPro" id="IPR008271">
    <property type="entry name" value="Ser/Thr_kinase_AS"/>
</dbReference>
<accession>A0A371E5Y1</accession>
<proteinExistence type="predicted"/>
<dbReference type="GO" id="GO:0005524">
    <property type="term" value="F:ATP binding"/>
    <property type="evidence" value="ECO:0007669"/>
    <property type="project" value="InterPro"/>
</dbReference>